<dbReference type="EMBL" id="LVJI01000049">
    <property type="protein sequence ID" value="OAB40930.1"/>
    <property type="molecule type" value="Genomic_DNA"/>
</dbReference>
<dbReference type="Gene3D" id="1.10.10.10">
    <property type="entry name" value="Winged helix-like DNA-binding domain superfamily/Winged helix DNA-binding domain"/>
    <property type="match status" value="1"/>
</dbReference>
<dbReference type="GO" id="GO:0003700">
    <property type="term" value="F:DNA-binding transcription factor activity"/>
    <property type="evidence" value="ECO:0007669"/>
    <property type="project" value="InterPro"/>
</dbReference>
<comment type="similarity">
    <text evidence="1">Belongs to the LysR transcriptional regulatory family.</text>
</comment>
<evidence type="ECO:0000313" key="6">
    <source>
        <dbReference type="EMBL" id="OAB40877.1"/>
    </source>
</evidence>
<organism evidence="7 8">
    <name type="scientific">Paenibacillus antarcticus</name>
    <dbReference type="NCBI Taxonomy" id="253703"/>
    <lineage>
        <taxon>Bacteria</taxon>
        <taxon>Bacillati</taxon>
        <taxon>Bacillota</taxon>
        <taxon>Bacilli</taxon>
        <taxon>Bacillales</taxon>
        <taxon>Paenibacillaceae</taxon>
        <taxon>Paenibacillus</taxon>
    </lineage>
</organism>
<keyword evidence="3" id="KW-0238">DNA-binding</keyword>
<feature type="domain" description="HTH lysR-type" evidence="5">
    <location>
        <begin position="1"/>
        <end position="58"/>
    </location>
</feature>
<dbReference type="SUPFAM" id="SSF46785">
    <property type="entry name" value="Winged helix' DNA-binding domain"/>
    <property type="match status" value="1"/>
</dbReference>
<dbReference type="InterPro" id="IPR005119">
    <property type="entry name" value="LysR_subst-bd"/>
</dbReference>
<comment type="caution">
    <text evidence="7">The sequence shown here is derived from an EMBL/GenBank/DDBJ whole genome shotgun (WGS) entry which is preliminary data.</text>
</comment>
<dbReference type="PRINTS" id="PR00039">
    <property type="entry name" value="HTHLYSR"/>
</dbReference>
<dbReference type="SUPFAM" id="SSF53850">
    <property type="entry name" value="Periplasmic binding protein-like II"/>
    <property type="match status" value="1"/>
</dbReference>
<dbReference type="InterPro" id="IPR036388">
    <property type="entry name" value="WH-like_DNA-bd_sf"/>
</dbReference>
<dbReference type="Pfam" id="PF03466">
    <property type="entry name" value="LysR_substrate"/>
    <property type="match status" value="1"/>
</dbReference>
<keyword evidence="2" id="KW-0805">Transcription regulation</keyword>
<name>A0A162Q039_9BACL</name>
<dbReference type="CDD" id="cd08420">
    <property type="entry name" value="PBP2_CysL_like"/>
    <property type="match status" value="1"/>
</dbReference>
<protein>
    <submittedName>
        <fullName evidence="7">LysR family transcriptional regulator</fullName>
    </submittedName>
</protein>
<dbReference type="AlphaFoldDB" id="A0A162Q039"/>
<dbReference type="InterPro" id="IPR036390">
    <property type="entry name" value="WH_DNA-bd_sf"/>
</dbReference>
<reference evidence="7 8" key="1">
    <citation type="submission" date="2016-03" db="EMBL/GenBank/DDBJ databases">
        <title>Draft genome sequence of Paenibacillus antarcticus CECT 5836.</title>
        <authorList>
            <person name="Shin S.-K."/>
            <person name="Yi H."/>
        </authorList>
    </citation>
    <scope>NUCLEOTIDE SEQUENCE [LARGE SCALE GENOMIC DNA]</scope>
    <source>
        <strain evidence="7 8">CECT 5836</strain>
    </source>
</reference>
<evidence type="ECO:0000256" key="2">
    <source>
        <dbReference type="ARBA" id="ARBA00023015"/>
    </source>
</evidence>
<accession>A0A162Q039</accession>
<keyword evidence="8" id="KW-1185">Reference proteome</keyword>
<dbReference type="FunFam" id="1.10.10.10:FF:000001">
    <property type="entry name" value="LysR family transcriptional regulator"/>
    <property type="match status" value="1"/>
</dbReference>
<dbReference type="GO" id="GO:0000976">
    <property type="term" value="F:transcription cis-regulatory region binding"/>
    <property type="evidence" value="ECO:0007669"/>
    <property type="project" value="TreeGrafter"/>
</dbReference>
<dbReference type="RefSeq" id="WP_068652904.1">
    <property type="nucleotide sequence ID" value="NZ_CP043611.1"/>
</dbReference>
<evidence type="ECO:0000259" key="5">
    <source>
        <dbReference type="PROSITE" id="PS50931"/>
    </source>
</evidence>
<evidence type="ECO:0000256" key="4">
    <source>
        <dbReference type="ARBA" id="ARBA00023163"/>
    </source>
</evidence>
<dbReference type="Pfam" id="PF00126">
    <property type="entry name" value="HTH_1"/>
    <property type="match status" value="1"/>
</dbReference>
<dbReference type="EMBL" id="LVJI01000050">
    <property type="protein sequence ID" value="OAB40877.1"/>
    <property type="molecule type" value="Genomic_DNA"/>
</dbReference>
<dbReference type="PROSITE" id="PS50931">
    <property type="entry name" value="HTH_LYSR"/>
    <property type="match status" value="1"/>
</dbReference>
<keyword evidence="4" id="KW-0804">Transcription</keyword>
<dbReference type="Proteomes" id="UP000077355">
    <property type="component" value="Unassembled WGS sequence"/>
</dbReference>
<dbReference type="Gene3D" id="3.40.190.290">
    <property type="match status" value="1"/>
</dbReference>
<evidence type="ECO:0000256" key="3">
    <source>
        <dbReference type="ARBA" id="ARBA00023125"/>
    </source>
</evidence>
<dbReference type="InterPro" id="IPR000847">
    <property type="entry name" value="LysR_HTH_N"/>
</dbReference>
<dbReference type="OrthoDB" id="9785745at2"/>
<sequence>MIVDTLKVFVTVAEQRNFSRAAEILNLSQPGVSQHIRNLENEFGVQLMHRSSKQVKMTEAGQILYKQATQMVSLYEAAKEKIHVLRNEVTGSLRIGASFTIGEYILPRLLAQFVNQYPQVDIQVTIANTEEIAQAVHSKELDVGLVEGHVEYSEILLRPPFMEDEMLLVSSTAHPLHTLRTVESQMLQDQVWIFRESGSGTRAYSDQFIQDNQLRVTRSFVFNSSQGVKEAVVVGLGIAMLSRWVIHKELESGELHHIQIKGKRFTRNFHIIQEPKSLDTMAVKIFIQKIRELEPSLTIIFEKKSQSL</sequence>
<dbReference type="PANTHER" id="PTHR30126:SF39">
    <property type="entry name" value="HTH-TYPE TRANSCRIPTIONAL REGULATOR CYSL"/>
    <property type="match status" value="1"/>
</dbReference>
<dbReference type="PANTHER" id="PTHR30126">
    <property type="entry name" value="HTH-TYPE TRANSCRIPTIONAL REGULATOR"/>
    <property type="match status" value="1"/>
</dbReference>
<evidence type="ECO:0000256" key="1">
    <source>
        <dbReference type="ARBA" id="ARBA00009437"/>
    </source>
</evidence>
<evidence type="ECO:0000313" key="7">
    <source>
        <dbReference type="EMBL" id="OAB40930.1"/>
    </source>
</evidence>
<gene>
    <name evidence="7" type="ORF">PBAT_22345</name>
    <name evidence="6" type="ORF">PBAT_22410</name>
</gene>
<evidence type="ECO:0000313" key="8">
    <source>
        <dbReference type="Proteomes" id="UP000077355"/>
    </source>
</evidence>
<proteinExistence type="inferred from homology"/>